<evidence type="ECO:0000313" key="1">
    <source>
        <dbReference type="EMBL" id="EDY22000.1"/>
    </source>
</evidence>
<protein>
    <submittedName>
        <fullName evidence="1">Uncharacterized protein</fullName>
    </submittedName>
</protein>
<name>B4CTW2_9BACT</name>
<sequence length="219" mass="24970">MEVVPIDIFGVHVDVPFAAPLGFKQADLEDFGAKVCDPNKGIGLRPDQIRLKKWDELYGYELSAQFFGENGTLSRTADRIKVGVRNARTAGDWTIIQQTLQRFYALMDFPETTVTALSTHVHAKFPTTEERDGWLGHFSYSPLVGRPATLGYVQIADWEKEIRVLIEQSNAVPDSVFVMWDTQFTNLQDWETFLMSIMTMMENAVNIFDLGFEPLRERV</sequence>
<dbReference type="InParanoid" id="B4CTW2"/>
<organism evidence="1 2">
    <name type="scientific">Chthoniobacter flavus Ellin428</name>
    <dbReference type="NCBI Taxonomy" id="497964"/>
    <lineage>
        <taxon>Bacteria</taxon>
        <taxon>Pseudomonadati</taxon>
        <taxon>Verrucomicrobiota</taxon>
        <taxon>Spartobacteria</taxon>
        <taxon>Chthoniobacterales</taxon>
        <taxon>Chthoniobacteraceae</taxon>
        <taxon>Chthoniobacter</taxon>
    </lineage>
</organism>
<gene>
    <name evidence="1" type="ORF">CfE428DRAFT_0125</name>
</gene>
<dbReference type="STRING" id="497964.CfE428DRAFT_0125"/>
<dbReference type="Proteomes" id="UP000005824">
    <property type="component" value="Unassembled WGS sequence"/>
</dbReference>
<accession>B4CTW2</accession>
<comment type="caution">
    <text evidence="1">The sequence shown here is derived from an EMBL/GenBank/DDBJ whole genome shotgun (WGS) entry which is preliminary data.</text>
</comment>
<reference evidence="1 2" key="1">
    <citation type="journal article" date="2011" name="J. Bacteriol.">
        <title>Genome sequence of Chthoniobacter flavus Ellin428, an aerobic heterotrophic soil bacterium.</title>
        <authorList>
            <person name="Kant R."/>
            <person name="van Passel M.W."/>
            <person name="Palva A."/>
            <person name="Lucas S."/>
            <person name="Lapidus A."/>
            <person name="Glavina Del Rio T."/>
            <person name="Dalin E."/>
            <person name="Tice H."/>
            <person name="Bruce D."/>
            <person name="Goodwin L."/>
            <person name="Pitluck S."/>
            <person name="Larimer F.W."/>
            <person name="Land M.L."/>
            <person name="Hauser L."/>
            <person name="Sangwan P."/>
            <person name="de Vos W.M."/>
            <person name="Janssen P.H."/>
            <person name="Smidt H."/>
        </authorList>
    </citation>
    <scope>NUCLEOTIDE SEQUENCE [LARGE SCALE GENOMIC DNA]</scope>
    <source>
        <strain evidence="1 2">Ellin428</strain>
    </source>
</reference>
<dbReference type="EMBL" id="ABVL01000001">
    <property type="protein sequence ID" value="EDY22000.1"/>
    <property type="molecule type" value="Genomic_DNA"/>
</dbReference>
<dbReference type="AlphaFoldDB" id="B4CTW2"/>
<proteinExistence type="predicted"/>
<dbReference type="RefSeq" id="WP_006977452.1">
    <property type="nucleotide sequence ID" value="NZ_ABVL01000001.1"/>
</dbReference>
<evidence type="ECO:0000313" key="2">
    <source>
        <dbReference type="Proteomes" id="UP000005824"/>
    </source>
</evidence>
<keyword evidence="2" id="KW-1185">Reference proteome</keyword>